<gene>
    <name evidence="2" type="ORF">STCU_09788</name>
</gene>
<dbReference type="AlphaFoldDB" id="S9TKM8"/>
<evidence type="ECO:0000256" key="1">
    <source>
        <dbReference type="SAM" id="MobiDB-lite"/>
    </source>
</evidence>
<feature type="region of interest" description="Disordered" evidence="1">
    <location>
        <begin position="200"/>
        <end position="222"/>
    </location>
</feature>
<dbReference type="Proteomes" id="UP000015354">
    <property type="component" value="Unassembled WGS sequence"/>
</dbReference>
<comment type="caution">
    <text evidence="2">The sequence shown here is derived from an EMBL/GenBank/DDBJ whole genome shotgun (WGS) entry which is preliminary data.</text>
</comment>
<dbReference type="EMBL" id="ATMH01009788">
    <property type="protein sequence ID" value="EPY18752.1"/>
    <property type="molecule type" value="Genomic_DNA"/>
</dbReference>
<accession>S9TKM8</accession>
<organism evidence="2 3">
    <name type="scientific">Strigomonas culicis</name>
    <dbReference type="NCBI Taxonomy" id="28005"/>
    <lineage>
        <taxon>Eukaryota</taxon>
        <taxon>Discoba</taxon>
        <taxon>Euglenozoa</taxon>
        <taxon>Kinetoplastea</taxon>
        <taxon>Metakinetoplastina</taxon>
        <taxon>Trypanosomatida</taxon>
        <taxon>Trypanosomatidae</taxon>
        <taxon>Strigomonadinae</taxon>
        <taxon>Strigomonas</taxon>
    </lineage>
</organism>
<dbReference type="OrthoDB" id="271685at2759"/>
<keyword evidence="3" id="KW-1185">Reference proteome</keyword>
<proteinExistence type="predicted"/>
<name>S9TKM8_9TRYP</name>
<feature type="compositionally biased region" description="Polar residues" evidence="1">
    <location>
        <begin position="597"/>
        <end position="611"/>
    </location>
</feature>
<feature type="region of interest" description="Disordered" evidence="1">
    <location>
        <begin position="586"/>
        <end position="611"/>
    </location>
</feature>
<protein>
    <submittedName>
        <fullName evidence="2">Uncharacterized protein</fullName>
    </submittedName>
</protein>
<sequence>MFFAYAEKQSLLGGWQLRQVAFDCTRRYMYYTTGGFKTDEIYVLEPPRELQEMTDTASSYNDAHTPLPQAEHVGMTPFGTQRTLVTEDSEAKPNENIKWKSKMKVSRIKWVTIERNLDVKDERVKELDLFQLEIHGDERPLLSGETPPVGPLLCPSASFGGLPDRFRENNEEYIRDPFFLRELYNSLRDLFDELKAERERTGAEAENPNLRTIASPRGKGEASKKSPVKVTLRFMSQYEFRRFGYVVQTVLGYDKLNVRPYYGLPPYDPRNGLIFGQIPMSLWTTFKSLDETVFYTIVRGNLVGRDSNGDLEVTLRGIYLCITHDMILLMRPTGAVCKWVHLKDIKAFYYNHTCYRPFVCFMCERPALDLTFVLQPPAYGEQAARSFNPKVETLRIHRILHATCFTSVAEARRVIHLHYTPEPSVRSFVEVYEDTAGRRLNFDSFVAASGGISCPLPKEQLAAVWEEVVAAFQENRESAGDRAAIPLYVDNTNDVSFTSEQVSALLRRLQRQRSSGDEIVGVSFTEAQREVAQVPARHSRSVSSDGGPPAAQPLDEAGARPALTAAQAAAPVRVAVPPAGVGLRTPYIPTHHDPTALCTSDGESTAENRSF</sequence>
<reference evidence="2 3" key="1">
    <citation type="journal article" date="2013" name="PLoS ONE">
        <title>Predicting the Proteins of Angomonas deanei, Strigomonas culicis and Their Respective Endosymbionts Reveals New Aspects of the Trypanosomatidae Family.</title>
        <authorList>
            <person name="Motta M.C."/>
            <person name="Martins A.C."/>
            <person name="de Souza S.S."/>
            <person name="Catta-Preta C.M."/>
            <person name="Silva R."/>
            <person name="Klein C.C."/>
            <person name="de Almeida L.G."/>
            <person name="de Lima Cunha O."/>
            <person name="Ciapina L.P."/>
            <person name="Brocchi M."/>
            <person name="Colabardini A.C."/>
            <person name="de Araujo Lima B."/>
            <person name="Machado C.R."/>
            <person name="de Almeida Soares C.M."/>
            <person name="Probst C.M."/>
            <person name="de Menezes C.B."/>
            <person name="Thompson C.E."/>
            <person name="Bartholomeu D.C."/>
            <person name="Gradia D.F."/>
            <person name="Pavoni D.P."/>
            <person name="Grisard E.C."/>
            <person name="Fantinatti-Garboggini F."/>
            <person name="Marchini F.K."/>
            <person name="Rodrigues-Luiz G.F."/>
            <person name="Wagner G."/>
            <person name="Goldman G.H."/>
            <person name="Fietto J.L."/>
            <person name="Elias M.C."/>
            <person name="Goldman M.H."/>
            <person name="Sagot M.F."/>
            <person name="Pereira M."/>
            <person name="Stoco P.H."/>
            <person name="de Mendonca-Neto R.P."/>
            <person name="Teixeira S.M."/>
            <person name="Maciel T.E."/>
            <person name="de Oliveira Mendes T.A."/>
            <person name="Urmenyi T.P."/>
            <person name="de Souza W."/>
            <person name="Schenkman S."/>
            <person name="de Vasconcelos A.T."/>
        </authorList>
    </citation>
    <scope>NUCLEOTIDE SEQUENCE [LARGE SCALE GENOMIC DNA]</scope>
</reference>
<evidence type="ECO:0000313" key="3">
    <source>
        <dbReference type="Proteomes" id="UP000015354"/>
    </source>
</evidence>
<feature type="region of interest" description="Disordered" evidence="1">
    <location>
        <begin position="531"/>
        <end position="555"/>
    </location>
</feature>
<evidence type="ECO:0000313" key="2">
    <source>
        <dbReference type="EMBL" id="EPY18752.1"/>
    </source>
</evidence>